<protein>
    <submittedName>
        <fullName evidence="2">Thioredoxin</fullName>
    </submittedName>
</protein>
<dbReference type="InterPro" id="IPR036249">
    <property type="entry name" value="Thioredoxin-like_sf"/>
</dbReference>
<dbReference type="AlphaFoldDB" id="A0A177ZTA1"/>
<evidence type="ECO:0000313" key="2">
    <source>
        <dbReference type="EMBL" id="OAK70759.1"/>
    </source>
</evidence>
<accession>A0A177ZTA1</accession>
<organism evidence="2 3">
    <name type="scientific">Lederbergia galactosidilytica</name>
    <dbReference type="NCBI Taxonomy" id="217031"/>
    <lineage>
        <taxon>Bacteria</taxon>
        <taxon>Bacillati</taxon>
        <taxon>Bacillota</taxon>
        <taxon>Bacilli</taxon>
        <taxon>Bacillales</taxon>
        <taxon>Bacillaceae</taxon>
        <taxon>Lederbergia</taxon>
    </lineage>
</organism>
<dbReference type="Pfam" id="PF00085">
    <property type="entry name" value="Thioredoxin"/>
    <property type="match status" value="1"/>
</dbReference>
<dbReference type="RefSeq" id="WP_057984721.1">
    <property type="nucleotide sequence ID" value="NZ_LDJR01000048.1"/>
</dbReference>
<dbReference type="CDD" id="cd02947">
    <property type="entry name" value="TRX_family"/>
    <property type="match status" value="1"/>
</dbReference>
<name>A0A177ZTA1_9BACI</name>
<comment type="caution">
    <text evidence="2">The sequence shown here is derived from an EMBL/GenBank/DDBJ whole genome shotgun (WGS) entry which is preliminary data.</text>
</comment>
<keyword evidence="3" id="KW-1185">Reference proteome</keyword>
<dbReference type="PATRIC" id="fig|217031.6.peg.2489"/>
<dbReference type="Gene3D" id="3.40.30.10">
    <property type="entry name" value="Glutaredoxin"/>
    <property type="match status" value="1"/>
</dbReference>
<dbReference type="PROSITE" id="PS00028">
    <property type="entry name" value="ZINC_FINGER_C2H2_1"/>
    <property type="match status" value="1"/>
</dbReference>
<reference evidence="2 3" key="1">
    <citation type="submission" date="2015-05" db="EMBL/GenBank/DDBJ databases">
        <title>Comparison of genome.</title>
        <authorList>
            <person name="Zheng Z."/>
            <person name="Sun M."/>
        </authorList>
    </citation>
    <scope>NUCLEOTIDE SEQUENCE [LARGE SCALE GENOMIC DNA]</scope>
    <source>
        <strain evidence="2 3">G25-74</strain>
    </source>
</reference>
<evidence type="ECO:0000259" key="1">
    <source>
        <dbReference type="PROSITE" id="PS00028"/>
    </source>
</evidence>
<evidence type="ECO:0000313" key="3">
    <source>
        <dbReference type="Proteomes" id="UP000077881"/>
    </source>
</evidence>
<proteinExistence type="predicted"/>
<dbReference type="InterPro" id="IPR013087">
    <property type="entry name" value="Znf_C2H2_type"/>
</dbReference>
<dbReference type="InterPro" id="IPR013766">
    <property type="entry name" value="Thioredoxin_domain"/>
</dbReference>
<dbReference type="Proteomes" id="UP000077881">
    <property type="component" value="Unassembled WGS sequence"/>
</dbReference>
<dbReference type="SUPFAM" id="SSF52833">
    <property type="entry name" value="Thioredoxin-like"/>
    <property type="match status" value="1"/>
</dbReference>
<sequence length="111" mass="13054">MKDMENLTTIYDVDRFINSHNLSFIYVSRENCGVCHAVLPRLRELLDHYKDIHLGFVDASQLEEIAAKLSVFTVPALLLFIEGKEYLREARFVHFDELKIKLDSLYELYNE</sequence>
<gene>
    <name evidence="2" type="ORF">ABB05_11645</name>
</gene>
<dbReference type="STRING" id="217031.ABB05_11645"/>
<dbReference type="EMBL" id="LDJR01000048">
    <property type="protein sequence ID" value="OAK70759.1"/>
    <property type="molecule type" value="Genomic_DNA"/>
</dbReference>
<dbReference type="OrthoDB" id="411356at2"/>
<feature type="domain" description="C2H2-type" evidence="1">
    <location>
        <begin position="32"/>
        <end position="53"/>
    </location>
</feature>